<protein>
    <submittedName>
        <fullName evidence="2">Uncharacterized protein</fullName>
    </submittedName>
</protein>
<feature type="compositionally biased region" description="Basic and acidic residues" evidence="1">
    <location>
        <begin position="29"/>
        <end position="39"/>
    </location>
</feature>
<keyword evidence="3" id="KW-1185">Reference proteome</keyword>
<evidence type="ECO:0000313" key="3">
    <source>
        <dbReference type="Proteomes" id="UP001283361"/>
    </source>
</evidence>
<name>A0AAE1CTU3_9GAST</name>
<comment type="caution">
    <text evidence="2">The sequence shown here is derived from an EMBL/GenBank/DDBJ whole genome shotgun (WGS) entry which is preliminary data.</text>
</comment>
<feature type="region of interest" description="Disordered" evidence="1">
    <location>
        <begin position="29"/>
        <end position="53"/>
    </location>
</feature>
<sequence>MSADSTLVERKIKPDSDLHLIYQHGFEIGAHDRRSEPRPGGRTSVSLPRLQAQGPRVATSVSAAFRSHVGSTGLSIDLDLGWFGDSKRAGAPPALTYHPCPHLE</sequence>
<gene>
    <name evidence="2" type="ORF">RRG08_041040</name>
</gene>
<proteinExistence type="predicted"/>
<dbReference type="EMBL" id="JAWDGP010006763">
    <property type="protein sequence ID" value="KAK3735848.1"/>
    <property type="molecule type" value="Genomic_DNA"/>
</dbReference>
<reference evidence="2" key="1">
    <citation type="journal article" date="2023" name="G3 (Bethesda)">
        <title>A reference genome for the long-term kleptoplast-retaining sea slug Elysia crispata morphotype clarki.</title>
        <authorList>
            <person name="Eastman K.E."/>
            <person name="Pendleton A.L."/>
            <person name="Shaikh M.A."/>
            <person name="Suttiyut T."/>
            <person name="Ogas R."/>
            <person name="Tomko P."/>
            <person name="Gavelis G."/>
            <person name="Widhalm J.R."/>
            <person name="Wisecaver J.H."/>
        </authorList>
    </citation>
    <scope>NUCLEOTIDE SEQUENCE</scope>
    <source>
        <strain evidence="2">ECLA1</strain>
    </source>
</reference>
<dbReference type="AlphaFoldDB" id="A0AAE1CTU3"/>
<dbReference type="Proteomes" id="UP001283361">
    <property type="component" value="Unassembled WGS sequence"/>
</dbReference>
<evidence type="ECO:0000256" key="1">
    <source>
        <dbReference type="SAM" id="MobiDB-lite"/>
    </source>
</evidence>
<accession>A0AAE1CTU3</accession>
<organism evidence="2 3">
    <name type="scientific">Elysia crispata</name>
    <name type="common">lettuce slug</name>
    <dbReference type="NCBI Taxonomy" id="231223"/>
    <lineage>
        <taxon>Eukaryota</taxon>
        <taxon>Metazoa</taxon>
        <taxon>Spiralia</taxon>
        <taxon>Lophotrochozoa</taxon>
        <taxon>Mollusca</taxon>
        <taxon>Gastropoda</taxon>
        <taxon>Heterobranchia</taxon>
        <taxon>Euthyneura</taxon>
        <taxon>Panpulmonata</taxon>
        <taxon>Sacoglossa</taxon>
        <taxon>Placobranchoidea</taxon>
        <taxon>Plakobranchidae</taxon>
        <taxon>Elysia</taxon>
    </lineage>
</organism>
<evidence type="ECO:0000313" key="2">
    <source>
        <dbReference type="EMBL" id="KAK3735848.1"/>
    </source>
</evidence>